<dbReference type="PROSITE" id="PS00092">
    <property type="entry name" value="N6_MTASE"/>
    <property type="match status" value="1"/>
</dbReference>
<reference evidence="8 9" key="1">
    <citation type="submission" date="2016-08" db="EMBL/GenBank/DDBJ databases">
        <title>Genome of Bacillus solimangrovi GH2-4.</title>
        <authorList>
            <person name="Lim S."/>
            <person name="Kim B.-C."/>
        </authorList>
    </citation>
    <scope>NUCLEOTIDE SEQUENCE [LARGE SCALE GENOMIC DNA]</scope>
    <source>
        <strain evidence="8 9">GH2-4</strain>
    </source>
</reference>
<evidence type="ECO:0000256" key="5">
    <source>
        <dbReference type="HAMAP-Rule" id="MF_02126"/>
    </source>
</evidence>
<dbReference type="HAMAP" id="MF_02126">
    <property type="entry name" value="RF_methyltr_PrmC"/>
    <property type="match status" value="1"/>
</dbReference>
<evidence type="ECO:0000256" key="4">
    <source>
        <dbReference type="ARBA" id="ARBA00048391"/>
    </source>
</evidence>
<feature type="binding site" evidence="5">
    <location>
        <position position="147"/>
    </location>
    <ligand>
        <name>S-adenosyl-L-methionine</name>
        <dbReference type="ChEBI" id="CHEBI:59789"/>
    </ligand>
</feature>
<dbReference type="InterPro" id="IPR019874">
    <property type="entry name" value="RF_methyltr_PrmC"/>
</dbReference>
<dbReference type="GO" id="GO:0102559">
    <property type="term" value="F:peptide chain release factor N(5)-glutamine methyltransferase activity"/>
    <property type="evidence" value="ECO:0007669"/>
    <property type="project" value="UniProtKB-EC"/>
</dbReference>
<feature type="binding site" evidence="5">
    <location>
        <position position="174"/>
    </location>
    <ligand>
        <name>S-adenosyl-L-methionine</name>
        <dbReference type="ChEBI" id="CHEBI:59789"/>
    </ligand>
</feature>
<dbReference type="Gene3D" id="1.10.8.10">
    <property type="entry name" value="DNA helicase RuvA subunit, C-terminal domain"/>
    <property type="match status" value="1"/>
</dbReference>
<feature type="domain" description="Methyltransferase small" evidence="6">
    <location>
        <begin position="109"/>
        <end position="215"/>
    </location>
</feature>
<dbReference type="OrthoDB" id="9800643at2"/>
<comment type="catalytic activity">
    <reaction evidence="4 5">
        <text>L-glutaminyl-[peptide chain release factor] + S-adenosyl-L-methionine = N(5)-methyl-L-glutaminyl-[peptide chain release factor] + S-adenosyl-L-homocysteine + H(+)</text>
        <dbReference type="Rhea" id="RHEA:42896"/>
        <dbReference type="Rhea" id="RHEA-COMP:10271"/>
        <dbReference type="Rhea" id="RHEA-COMP:10272"/>
        <dbReference type="ChEBI" id="CHEBI:15378"/>
        <dbReference type="ChEBI" id="CHEBI:30011"/>
        <dbReference type="ChEBI" id="CHEBI:57856"/>
        <dbReference type="ChEBI" id="CHEBI:59789"/>
        <dbReference type="ChEBI" id="CHEBI:61891"/>
        <dbReference type="EC" id="2.1.1.297"/>
    </reaction>
</comment>
<evidence type="ECO:0000256" key="3">
    <source>
        <dbReference type="ARBA" id="ARBA00022691"/>
    </source>
</evidence>
<comment type="similarity">
    <text evidence="5">Belongs to the protein N5-glutamine methyltransferase family. PrmC subfamily.</text>
</comment>
<dbReference type="GO" id="GO:0032259">
    <property type="term" value="P:methylation"/>
    <property type="evidence" value="ECO:0007669"/>
    <property type="project" value="UniProtKB-KW"/>
</dbReference>
<proteinExistence type="inferred from homology"/>
<evidence type="ECO:0000259" key="6">
    <source>
        <dbReference type="Pfam" id="PF05175"/>
    </source>
</evidence>
<sequence>MTKSFSKVYEALNWASSFLKESGREGEAATVLLCYRLGFTRSELYLNMRESFPQEKVELFVTDVERHVSGTPVQYITGFEEFYGRKFQVNNDVLIPRPETEELIEGVIKRLPSNKDHLRIVDVGTGSGIIAVTMTLEVEEAEVSAVDLSPKALRVAKDNAQKLGANVDFYEGSFLEPLIKVGKHVDVVISNPPYIPRAEVETLSDIVKDQEPRLALEGGEDGLSCYRDIVSQLPQVVASSAFVAFEIGSGQGKDLRSIISSAFPNAKIEIEFDINGKERMVFALLNN</sequence>
<evidence type="ECO:0000259" key="7">
    <source>
        <dbReference type="Pfam" id="PF17827"/>
    </source>
</evidence>
<feature type="binding site" evidence="5">
    <location>
        <begin position="191"/>
        <end position="194"/>
    </location>
    <ligand>
        <name>substrate</name>
    </ligand>
</feature>
<dbReference type="CDD" id="cd02440">
    <property type="entry name" value="AdoMet_MTases"/>
    <property type="match status" value="1"/>
</dbReference>
<feature type="domain" description="Release factor glutamine methyltransferase N-terminal" evidence="7">
    <location>
        <begin position="10"/>
        <end position="78"/>
    </location>
</feature>
<dbReference type="Pfam" id="PF17827">
    <property type="entry name" value="PrmC_N"/>
    <property type="match status" value="1"/>
</dbReference>
<dbReference type="InterPro" id="IPR002052">
    <property type="entry name" value="DNA_methylase_N6_adenine_CS"/>
</dbReference>
<accession>A0A1E5LGU2</accession>
<name>A0A1E5LGU2_9BACI</name>
<dbReference type="NCBIfam" id="TIGR03534">
    <property type="entry name" value="RF_mod_PrmC"/>
    <property type="match status" value="1"/>
</dbReference>
<organism evidence="8 9">
    <name type="scientific">Bacillus solimangrovi</name>
    <dbReference type="NCBI Taxonomy" id="1305675"/>
    <lineage>
        <taxon>Bacteria</taxon>
        <taxon>Bacillati</taxon>
        <taxon>Bacillota</taxon>
        <taxon>Bacilli</taxon>
        <taxon>Bacillales</taxon>
        <taxon>Bacillaceae</taxon>
        <taxon>Bacillus</taxon>
    </lineage>
</organism>
<dbReference type="Gene3D" id="3.40.50.150">
    <property type="entry name" value="Vaccinia Virus protein VP39"/>
    <property type="match status" value="1"/>
</dbReference>
<evidence type="ECO:0000256" key="2">
    <source>
        <dbReference type="ARBA" id="ARBA00022679"/>
    </source>
</evidence>
<evidence type="ECO:0000313" key="8">
    <source>
        <dbReference type="EMBL" id="OEH93299.1"/>
    </source>
</evidence>
<keyword evidence="1 5" id="KW-0489">Methyltransferase</keyword>
<dbReference type="NCBIfam" id="TIGR00536">
    <property type="entry name" value="hemK_fam"/>
    <property type="match status" value="1"/>
</dbReference>
<evidence type="ECO:0000313" key="9">
    <source>
        <dbReference type="Proteomes" id="UP000095209"/>
    </source>
</evidence>
<dbReference type="PANTHER" id="PTHR18895:SF74">
    <property type="entry name" value="MTRF1L RELEASE FACTOR GLUTAMINE METHYLTRANSFERASE"/>
    <property type="match status" value="1"/>
</dbReference>
<keyword evidence="3 5" id="KW-0949">S-adenosyl-L-methionine</keyword>
<protein>
    <recommendedName>
        <fullName evidence="5">Release factor glutamine methyltransferase</fullName>
        <shortName evidence="5">RF MTase</shortName>
        <ecNumber evidence="5">2.1.1.297</ecNumber>
    </recommendedName>
    <alternativeName>
        <fullName evidence="5">N5-glutamine methyltransferase PrmC</fullName>
    </alternativeName>
    <alternativeName>
        <fullName evidence="5">Protein-(glutamine-N5) MTase PrmC</fullName>
    </alternativeName>
    <alternativeName>
        <fullName evidence="5">Protein-glutamine N-methyltransferase PrmC</fullName>
    </alternativeName>
</protein>
<keyword evidence="9" id="KW-1185">Reference proteome</keyword>
<dbReference type="InterPro" id="IPR004556">
    <property type="entry name" value="HemK-like"/>
</dbReference>
<evidence type="ECO:0000256" key="1">
    <source>
        <dbReference type="ARBA" id="ARBA00022603"/>
    </source>
</evidence>
<dbReference type="RefSeq" id="WP_069716641.1">
    <property type="nucleotide sequence ID" value="NZ_MJEH01000013.1"/>
</dbReference>
<dbReference type="STRING" id="1305675.BFG57_12290"/>
<comment type="caution">
    <text evidence="8">The sequence shown here is derived from an EMBL/GenBank/DDBJ whole genome shotgun (WGS) entry which is preliminary data.</text>
</comment>
<dbReference type="SUPFAM" id="SSF53335">
    <property type="entry name" value="S-adenosyl-L-methionine-dependent methyltransferases"/>
    <property type="match status" value="1"/>
</dbReference>
<dbReference type="InterPro" id="IPR050320">
    <property type="entry name" value="N5-glutamine_MTase"/>
</dbReference>
<dbReference type="Proteomes" id="UP000095209">
    <property type="component" value="Unassembled WGS sequence"/>
</dbReference>
<dbReference type="Pfam" id="PF05175">
    <property type="entry name" value="MTS"/>
    <property type="match status" value="1"/>
</dbReference>
<dbReference type="PANTHER" id="PTHR18895">
    <property type="entry name" value="HEMK METHYLTRANSFERASE"/>
    <property type="match status" value="1"/>
</dbReference>
<feature type="binding site" evidence="5">
    <location>
        <begin position="124"/>
        <end position="128"/>
    </location>
    <ligand>
        <name>S-adenosyl-L-methionine</name>
        <dbReference type="ChEBI" id="CHEBI:59789"/>
    </ligand>
</feature>
<dbReference type="InterPro" id="IPR029063">
    <property type="entry name" value="SAM-dependent_MTases_sf"/>
</dbReference>
<dbReference type="InterPro" id="IPR007848">
    <property type="entry name" value="Small_mtfrase_dom"/>
</dbReference>
<dbReference type="GO" id="GO:0003676">
    <property type="term" value="F:nucleic acid binding"/>
    <property type="evidence" value="ECO:0007669"/>
    <property type="project" value="InterPro"/>
</dbReference>
<dbReference type="InterPro" id="IPR040758">
    <property type="entry name" value="PrmC_N"/>
</dbReference>
<dbReference type="EMBL" id="MJEH01000013">
    <property type="protein sequence ID" value="OEH93299.1"/>
    <property type="molecule type" value="Genomic_DNA"/>
</dbReference>
<dbReference type="EC" id="2.1.1.297" evidence="5"/>
<comment type="function">
    <text evidence="5">Methylates the class 1 translation termination release factors RF1/PrfA and RF2/PrfB on the glutamine residue of the universally conserved GGQ motif.</text>
</comment>
<gene>
    <name evidence="5" type="primary">prmC</name>
    <name evidence="8" type="ORF">BFG57_12290</name>
</gene>
<keyword evidence="2 5" id="KW-0808">Transferase</keyword>
<dbReference type="AlphaFoldDB" id="A0A1E5LGU2"/>
<feature type="binding site" evidence="5">
    <location>
        <position position="191"/>
    </location>
    <ligand>
        <name>S-adenosyl-L-methionine</name>
        <dbReference type="ChEBI" id="CHEBI:59789"/>
    </ligand>
</feature>